<feature type="region of interest" description="Disordered" evidence="4">
    <location>
        <begin position="85"/>
        <end position="128"/>
    </location>
</feature>
<dbReference type="InterPro" id="IPR033316">
    <property type="entry name" value="RBBP8-like"/>
</dbReference>
<evidence type="ECO:0000256" key="1">
    <source>
        <dbReference type="ARBA" id="ARBA00004123"/>
    </source>
</evidence>
<accession>A0AA39IB03</accession>
<dbReference type="Pfam" id="PF08573">
    <property type="entry name" value="SAE2"/>
    <property type="match status" value="1"/>
</dbReference>
<feature type="region of interest" description="Disordered" evidence="4">
    <location>
        <begin position="195"/>
        <end position="215"/>
    </location>
</feature>
<dbReference type="GO" id="GO:0003684">
    <property type="term" value="F:damaged DNA binding"/>
    <property type="evidence" value="ECO:0007669"/>
    <property type="project" value="TreeGrafter"/>
</dbReference>
<feature type="domain" description="DNA endonuclease activator Ctp1 C-terminal" evidence="5">
    <location>
        <begin position="339"/>
        <end position="370"/>
    </location>
</feature>
<feature type="compositionally biased region" description="Polar residues" evidence="4">
    <location>
        <begin position="111"/>
        <end position="122"/>
    </location>
</feature>
<dbReference type="AlphaFoldDB" id="A0AA39IB03"/>
<evidence type="ECO:0000259" key="5">
    <source>
        <dbReference type="Pfam" id="PF08573"/>
    </source>
</evidence>
<dbReference type="PANTHER" id="PTHR15107">
    <property type="entry name" value="RETINOBLASTOMA BINDING PROTEIN 8"/>
    <property type="match status" value="1"/>
</dbReference>
<keyword evidence="2" id="KW-0227">DNA damage</keyword>
<feature type="compositionally biased region" description="Basic and acidic residues" evidence="4">
    <location>
        <begin position="91"/>
        <end position="104"/>
    </location>
</feature>
<organism evidence="6 7">
    <name type="scientific">Steinernema hermaphroditum</name>
    <dbReference type="NCBI Taxonomy" id="289476"/>
    <lineage>
        <taxon>Eukaryota</taxon>
        <taxon>Metazoa</taxon>
        <taxon>Ecdysozoa</taxon>
        <taxon>Nematoda</taxon>
        <taxon>Chromadorea</taxon>
        <taxon>Rhabditida</taxon>
        <taxon>Tylenchina</taxon>
        <taxon>Panagrolaimomorpha</taxon>
        <taxon>Strongyloidoidea</taxon>
        <taxon>Steinernematidae</taxon>
        <taxon>Steinernema</taxon>
    </lineage>
</organism>
<evidence type="ECO:0000256" key="2">
    <source>
        <dbReference type="ARBA" id="ARBA00022763"/>
    </source>
</evidence>
<dbReference type="EMBL" id="JAUCMV010000002">
    <property type="protein sequence ID" value="KAK0421088.1"/>
    <property type="molecule type" value="Genomic_DNA"/>
</dbReference>
<evidence type="ECO:0000313" key="7">
    <source>
        <dbReference type="Proteomes" id="UP001175271"/>
    </source>
</evidence>
<name>A0AA39IB03_9BILA</name>
<feature type="region of interest" description="Disordered" evidence="4">
    <location>
        <begin position="343"/>
        <end position="363"/>
    </location>
</feature>
<dbReference type="Proteomes" id="UP001175271">
    <property type="component" value="Unassembled WGS sequence"/>
</dbReference>
<keyword evidence="7" id="KW-1185">Reference proteome</keyword>
<keyword evidence="3" id="KW-0539">Nucleus</keyword>
<dbReference type="GO" id="GO:0005634">
    <property type="term" value="C:nucleus"/>
    <property type="evidence" value="ECO:0007669"/>
    <property type="project" value="UniProtKB-SubCell"/>
</dbReference>
<evidence type="ECO:0000313" key="6">
    <source>
        <dbReference type="EMBL" id="KAK0421088.1"/>
    </source>
</evidence>
<dbReference type="InterPro" id="IPR013882">
    <property type="entry name" value="Ctp1_C"/>
</dbReference>
<sequence length="400" mass="44760">MPGSDDDLFADTAGPWKSARRKAKNATLTRWLVKIPKKKTVSQPVEKKETDLFSSVLLGTHNGASDAKITCSAPIATTPSREVDLFSPRSTRSDDMFPESDLKKSPRLFTSPATAPLTPSQKLNRRPSKCRRSLFDSLTKQPLSPIDEQLDDTVPINESYGVSCDLSARRGHFNHTEDTQERENALAILSTPPETQKVMKTPDRCRPSTSNKGLSPYSRAMLKARRSTEFGHHRSKNDSNSGGIDSGQILKTPERCRPSTSKANVILSPASRAIMEKFSSHSAARNQEHKGVAVYKKTLPERDEGVVRKRADRALLHGFDCRCCATYYDALKLSPESRKRRIDEVSRHRGVQELPPTPPRYWDLQMPSTQTQQHLGWIETSDSPLAKKPRGKTARKLFVQ</sequence>
<comment type="caution">
    <text evidence="6">The sequence shown here is derived from an EMBL/GenBank/DDBJ whole genome shotgun (WGS) entry which is preliminary data.</text>
</comment>
<protein>
    <recommendedName>
        <fullName evidence="5">DNA endonuclease activator Ctp1 C-terminal domain-containing protein</fullName>
    </recommendedName>
</protein>
<reference evidence="6" key="1">
    <citation type="submission" date="2023-06" db="EMBL/GenBank/DDBJ databases">
        <title>Genomic analysis of the entomopathogenic nematode Steinernema hermaphroditum.</title>
        <authorList>
            <person name="Schwarz E.M."/>
            <person name="Heppert J.K."/>
            <person name="Baniya A."/>
            <person name="Schwartz H.T."/>
            <person name="Tan C.-H."/>
            <person name="Antoshechkin I."/>
            <person name="Sternberg P.W."/>
            <person name="Goodrich-Blair H."/>
            <person name="Dillman A.R."/>
        </authorList>
    </citation>
    <scope>NUCLEOTIDE SEQUENCE</scope>
    <source>
        <strain evidence="6">PS9179</strain>
        <tissue evidence="6">Whole animal</tissue>
    </source>
</reference>
<evidence type="ECO:0000256" key="3">
    <source>
        <dbReference type="ARBA" id="ARBA00023242"/>
    </source>
</evidence>
<feature type="region of interest" description="Disordered" evidence="4">
    <location>
        <begin position="227"/>
        <end position="261"/>
    </location>
</feature>
<comment type="subcellular location">
    <subcellularLocation>
        <location evidence="1">Nucleus</location>
    </subcellularLocation>
</comment>
<feature type="compositionally biased region" description="Basic residues" evidence="4">
    <location>
        <begin position="387"/>
        <end position="400"/>
    </location>
</feature>
<dbReference type="GO" id="GO:0010792">
    <property type="term" value="P:DNA double-strand break processing involved in repair via single-strand annealing"/>
    <property type="evidence" value="ECO:0007669"/>
    <property type="project" value="TreeGrafter"/>
</dbReference>
<evidence type="ECO:0000256" key="4">
    <source>
        <dbReference type="SAM" id="MobiDB-lite"/>
    </source>
</evidence>
<dbReference type="PANTHER" id="PTHR15107:SF0">
    <property type="entry name" value="DNA ENDONUCLEASE ACTIVATOR CTP1 C-TERMINAL DOMAIN-CONTAINING PROTEIN"/>
    <property type="match status" value="1"/>
</dbReference>
<gene>
    <name evidence="6" type="ORF">QR680_015054</name>
</gene>
<feature type="region of interest" description="Disordered" evidence="4">
    <location>
        <begin position="380"/>
        <end position="400"/>
    </location>
</feature>
<proteinExistence type="predicted"/>